<keyword evidence="6" id="KW-0449">Lipoprotein</keyword>
<dbReference type="InterPro" id="IPR050498">
    <property type="entry name" value="Ycf3"/>
</dbReference>
<keyword evidence="5" id="KW-0732">Signal</keyword>
<evidence type="ECO:0000313" key="6">
    <source>
        <dbReference type="EMBL" id="MFC0047706.1"/>
    </source>
</evidence>
<dbReference type="RefSeq" id="WP_377241207.1">
    <property type="nucleotide sequence ID" value="NZ_JBHLXP010000001.1"/>
</dbReference>
<dbReference type="SUPFAM" id="SSF48452">
    <property type="entry name" value="TPR-like"/>
    <property type="match status" value="1"/>
</dbReference>
<keyword evidence="7" id="KW-1185">Reference proteome</keyword>
<feature type="repeat" description="TPR" evidence="3">
    <location>
        <begin position="107"/>
        <end position="140"/>
    </location>
</feature>
<evidence type="ECO:0000256" key="5">
    <source>
        <dbReference type="SAM" id="SignalP"/>
    </source>
</evidence>
<dbReference type="Proteomes" id="UP001589813">
    <property type="component" value="Unassembled WGS sequence"/>
</dbReference>
<name>A0ABV6BA14_9GAMM</name>
<dbReference type="PANTHER" id="PTHR44858:SF1">
    <property type="entry name" value="UDP-N-ACETYLGLUCOSAMINE--PEPTIDE N-ACETYLGLUCOSAMINYLTRANSFERASE SPINDLY-RELATED"/>
    <property type="match status" value="1"/>
</dbReference>
<feature type="region of interest" description="Disordered" evidence="4">
    <location>
        <begin position="296"/>
        <end position="325"/>
    </location>
</feature>
<dbReference type="InterPro" id="IPR011990">
    <property type="entry name" value="TPR-like_helical_dom_sf"/>
</dbReference>
<dbReference type="NCBIfam" id="NF008391">
    <property type="entry name" value="PRK11189.1"/>
    <property type="match status" value="1"/>
</dbReference>
<dbReference type="PROSITE" id="PS50005">
    <property type="entry name" value="TPR"/>
    <property type="match status" value="2"/>
</dbReference>
<feature type="signal peptide" evidence="5">
    <location>
        <begin position="1"/>
        <end position="22"/>
    </location>
</feature>
<protein>
    <submittedName>
        <fullName evidence="6">Lipoprotein NlpI</fullName>
    </submittedName>
</protein>
<reference evidence="6 7" key="1">
    <citation type="submission" date="2024-09" db="EMBL/GenBank/DDBJ databases">
        <authorList>
            <person name="Sun Q."/>
            <person name="Mori K."/>
        </authorList>
    </citation>
    <scope>NUCLEOTIDE SEQUENCE [LARGE SCALE GENOMIC DNA]</scope>
    <source>
        <strain evidence="6 7">KCTC 23315</strain>
    </source>
</reference>
<dbReference type="InterPro" id="IPR019734">
    <property type="entry name" value="TPR_rpt"/>
</dbReference>
<dbReference type="PANTHER" id="PTHR44858">
    <property type="entry name" value="TETRATRICOPEPTIDE REPEAT PROTEIN 6"/>
    <property type="match status" value="1"/>
</dbReference>
<evidence type="ECO:0000256" key="3">
    <source>
        <dbReference type="PROSITE-ProRule" id="PRU00339"/>
    </source>
</evidence>
<evidence type="ECO:0000256" key="1">
    <source>
        <dbReference type="ARBA" id="ARBA00022737"/>
    </source>
</evidence>
<keyword evidence="1" id="KW-0677">Repeat</keyword>
<dbReference type="EMBL" id="JBHLXP010000001">
    <property type="protein sequence ID" value="MFC0047706.1"/>
    <property type="molecule type" value="Genomic_DNA"/>
</dbReference>
<dbReference type="Gene3D" id="1.25.40.10">
    <property type="entry name" value="Tetratricopeptide repeat domain"/>
    <property type="match status" value="1"/>
</dbReference>
<feature type="repeat" description="TPR" evidence="3">
    <location>
        <begin position="73"/>
        <end position="106"/>
    </location>
</feature>
<accession>A0ABV6BA14</accession>
<proteinExistence type="predicted"/>
<gene>
    <name evidence="6" type="primary">nlpI</name>
    <name evidence="6" type="ORF">ACFFJP_05355</name>
</gene>
<dbReference type="PROSITE" id="PS50293">
    <property type="entry name" value="TPR_REGION"/>
    <property type="match status" value="1"/>
</dbReference>
<comment type="caution">
    <text evidence="6">The sequence shown here is derived from an EMBL/GenBank/DDBJ whole genome shotgun (WGS) entry which is preliminary data.</text>
</comment>
<evidence type="ECO:0000256" key="2">
    <source>
        <dbReference type="ARBA" id="ARBA00022803"/>
    </source>
</evidence>
<organism evidence="6 7">
    <name type="scientific">Rheinheimera tilapiae</name>
    <dbReference type="NCBI Taxonomy" id="875043"/>
    <lineage>
        <taxon>Bacteria</taxon>
        <taxon>Pseudomonadati</taxon>
        <taxon>Pseudomonadota</taxon>
        <taxon>Gammaproteobacteria</taxon>
        <taxon>Chromatiales</taxon>
        <taxon>Chromatiaceae</taxon>
        <taxon>Rheinheimera</taxon>
    </lineage>
</organism>
<evidence type="ECO:0000256" key="4">
    <source>
        <dbReference type="SAM" id="MobiDB-lite"/>
    </source>
</evidence>
<keyword evidence="2 3" id="KW-0802">TPR repeat</keyword>
<feature type="compositionally biased region" description="Basic and acidic residues" evidence="4">
    <location>
        <begin position="299"/>
        <end position="312"/>
    </location>
</feature>
<dbReference type="SMART" id="SM00028">
    <property type="entry name" value="TPR"/>
    <property type="match status" value="4"/>
</dbReference>
<sequence>MPKQLTKLLLAPLLLAAVVALPACQLVPKAPVGILVEDPLEPEPLAAPFRTEIAVARISEMLQNAKLSEPERARLHYDRGVMYDSVGLSALARYDFMRALRLQPDMADAYNFIGIQHTVSGDFEQAYDAFDSALELEPKYQYAYLNRGIALQYDGKLALAINDFQQFQAMKPDDPYRSLWLYLAQVEHSAPQALETLTKHQGALDKKVWSSQIVAFYLGQISEADLLKAASTDVTEPRQLAEQLCEVYFYLARWHGLKQNPTQAVAYYKKSLATNVYEFVEHRYARLEMTRLRQAVVEQGHEQESDHQHEQTQEPADTQDSGHAH</sequence>
<evidence type="ECO:0000313" key="7">
    <source>
        <dbReference type="Proteomes" id="UP001589813"/>
    </source>
</evidence>
<feature type="chain" id="PRO_5045691067" evidence="5">
    <location>
        <begin position="23"/>
        <end position="325"/>
    </location>
</feature>